<dbReference type="GO" id="GO:0005886">
    <property type="term" value="C:plasma membrane"/>
    <property type="evidence" value="ECO:0007669"/>
    <property type="project" value="TreeGrafter"/>
</dbReference>
<evidence type="ECO:0000313" key="8">
    <source>
        <dbReference type="EMBL" id="OMJ20230.1"/>
    </source>
</evidence>
<keyword evidence="2" id="KW-0813">Transport</keyword>
<dbReference type="EMBL" id="LSSN01004047">
    <property type="protein sequence ID" value="OMJ12281.1"/>
    <property type="molecule type" value="Genomic_DNA"/>
</dbReference>
<feature type="transmembrane region" description="Helical" evidence="6">
    <location>
        <begin position="39"/>
        <end position="60"/>
    </location>
</feature>
<protein>
    <submittedName>
        <fullName evidence="7">Putative amino acid permease YfnA</fullName>
    </submittedName>
</protein>
<dbReference type="AlphaFoldDB" id="A0A1R1XCC0"/>
<dbReference type="PANTHER" id="PTHR43243:SF4">
    <property type="entry name" value="CATIONIC AMINO ACID TRANSPORTER 4"/>
    <property type="match status" value="1"/>
</dbReference>
<evidence type="ECO:0000256" key="4">
    <source>
        <dbReference type="ARBA" id="ARBA00022989"/>
    </source>
</evidence>
<feature type="transmembrane region" description="Helical" evidence="6">
    <location>
        <begin position="406"/>
        <end position="424"/>
    </location>
</feature>
<evidence type="ECO:0000256" key="2">
    <source>
        <dbReference type="ARBA" id="ARBA00022448"/>
    </source>
</evidence>
<evidence type="ECO:0000256" key="1">
    <source>
        <dbReference type="ARBA" id="ARBA00004141"/>
    </source>
</evidence>
<dbReference type="OrthoDB" id="5982228at2759"/>
<feature type="transmembrane region" description="Helical" evidence="6">
    <location>
        <begin position="377"/>
        <end position="394"/>
    </location>
</feature>
<feature type="transmembrane region" description="Helical" evidence="6">
    <location>
        <begin position="279"/>
        <end position="305"/>
    </location>
</feature>
<dbReference type="PIRSF" id="PIRSF006060">
    <property type="entry name" value="AA_transporter"/>
    <property type="match status" value="1"/>
</dbReference>
<evidence type="ECO:0000256" key="5">
    <source>
        <dbReference type="ARBA" id="ARBA00023136"/>
    </source>
</evidence>
<dbReference type="Proteomes" id="UP000187283">
    <property type="component" value="Unassembled WGS sequence"/>
</dbReference>
<proteinExistence type="predicted"/>
<keyword evidence="5 6" id="KW-0472">Membrane</keyword>
<dbReference type="Gene3D" id="1.20.1740.10">
    <property type="entry name" value="Amino acid/polyamine transporter I"/>
    <property type="match status" value="1"/>
</dbReference>
<dbReference type="PANTHER" id="PTHR43243">
    <property type="entry name" value="INNER MEMBRANE TRANSPORTER YGJI-RELATED"/>
    <property type="match status" value="1"/>
</dbReference>
<dbReference type="InterPro" id="IPR002293">
    <property type="entry name" value="AA/rel_permease1"/>
</dbReference>
<reference evidence="7 9" key="1">
    <citation type="submission" date="2017-01" db="EMBL/GenBank/DDBJ databases">
        <authorList>
            <person name="Mah S.A."/>
            <person name="Swanson W.J."/>
            <person name="Moy G.W."/>
            <person name="Vacquier V.D."/>
        </authorList>
    </citation>
    <scope>NUCLEOTIDE SEQUENCE [LARGE SCALE GENOMIC DNA]</scope>
    <source>
        <strain evidence="7 9">GSMNP</strain>
    </source>
</reference>
<feature type="transmembrane region" description="Helical" evidence="6">
    <location>
        <begin position="99"/>
        <end position="125"/>
    </location>
</feature>
<dbReference type="STRING" id="133412.A0A1R1XCC0"/>
<feature type="transmembrane region" description="Helical" evidence="6">
    <location>
        <begin position="436"/>
        <end position="456"/>
    </location>
</feature>
<dbReference type="GO" id="GO:0015171">
    <property type="term" value="F:amino acid transmembrane transporter activity"/>
    <property type="evidence" value="ECO:0007669"/>
    <property type="project" value="TreeGrafter"/>
</dbReference>
<feature type="transmembrane region" description="Helical" evidence="6">
    <location>
        <begin position="462"/>
        <end position="478"/>
    </location>
</feature>
<feature type="transmembrane region" description="Helical" evidence="6">
    <location>
        <begin position="66"/>
        <end position="87"/>
    </location>
</feature>
<organism evidence="7 9">
    <name type="scientific">Smittium culicis</name>
    <dbReference type="NCBI Taxonomy" id="133412"/>
    <lineage>
        <taxon>Eukaryota</taxon>
        <taxon>Fungi</taxon>
        <taxon>Fungi incertae sedis</taxon>
        <taxon>Zoopagomycota</taxon>
        <taxon>Kickxellomycotina</taxon>
        <taxon>Harpellomycetes</taxon>
        <taxon>Harpellales</taxon>
        <taxon>Legeriomycetaceae</taxon>
        <taxon>Smittium</taxon>
    </lineage>
</organism>
<evidence type="ECO:0000313" key="7">
    <source>
        <dbReference type="EMBL" id="OMJ12281.1"/>
    </source>
</evidence>
<evidence type="ECO:0000256" key="6">
    <source>
        <dbReference type="SAM" id="Phobius"/>
    </source>
</evidence>
<keyword evidence="3 6" id="KW-0812">Transmembrane</keyword>
<evidence type="ECO:0000313" key="9">
    <source>
        <dbReference type="Proteomes" id="UP000187283"/>
    </source>
</evidence>
<sequence length="513" mass="55405">MSLGLKKFVSILSRRDDIAKIQSEAKNSEMKRTLTRIDLISIGIGCTIGTGIFVLTGLVARDYTGPSIAISFIIAGVASSLTAFSYAELSSMIPASGSAYTYAAATMGEFLGWIVGMNLVLEYLVGASTIAVGWSEYLLSLIHAISNVTIGPKFTRSPIQYVVAEQKISIDGGSYINIPAIFIVIAISAVHVVGMRESSILNNVIVFIKVLAILIFIFCGIKYVDPGNYKPFVPEAKGGSFGPIGIIRGAQKLFMAFIGFDAVASASQEAINPKKDLPIGIIVSLFVCTLLYIAVSIVMTGVSNYKDIESGSIANIFSKFSGSKWIEIVIDVGAVAGLSSAILVSLMAQPRLFMVMSNDGLLPKIFGRLHPKFKTPYWSTIITGIICSVLSGFLPVDILADMTSCGALVVFTFVNIGVIILKITHPDMERTFSVPLGKYLCPAVGALITVCLLVLSEAITKIRMLIYFAIITIMYFIYPMRNSNLGKHKDCETGSYEIKNDSDSHIFFLQTKV</sequence>
<dbReference type="EMBL" id="LSSN01001293">
    <property type="protein sequence ID" value="OMJ20230.1"/>
    <property type="molecule type" value="Genomic_DNA"/>
</dbReference>
<evidence type="ECO:0000256" key="3">
    <source>
        <dbReference type="ARBA" id="ARBA00022692"/>
    </source>
</evidence>
<feature type="transmembrane region" description="Helical" evidence="6">
    <location>
        <begin position="325"/>
        <end position="348"/>
    </location>
</feature>
<comment type="caution">
    <text evidence="7">The sequence shown here is derived from an EMBL/GenBank/DDBJ whole genome shotgun (WGS) entry which is preliminary data.</text>
</comment>
<feature type="transmembrane region" description="Helical" evidence="6">
    <location>
        <begin position="200"/>
        <end position="221"/>
    </location>
</feature>
<keyword evidence="9" id="KW-1185">Reference proteome</keyword>
<name>A0A1R1XCC0_9FUNG</name>
<feature type="transmembrane region" description="Helical" evidence="6">
    <location>
        <begin position="175"/>
        <end position="194"/>
    </location>
</feature>
<dbReference type="Pfam" id="PF13520">
    <property type="entry name" value="AA_permease_2"/>
    <property type="match status" value="1"/>
</dbReference>
<gene>
    <name evidence="8" type="ORF">AYI70_g4236</name>
    <name evidence="7" type="ORF">AYI70_g9220</name>
</gene>
<comment type="subcellular location">
    <subcellularLocation>
        <location evidence="1">Membrane</location>
        <topology evidence="1">Multi-pass membrane protein</topology>
    </subcellularLocation>
</comment>
<keyword evidence="4 6" id="KW-1133">Transmembrane helix</keyword>
<accession>A0A1R1XCC0</accession>